<keyword evidence="1" id="KW-0812">Transmembrane</keyword>
<feature type="domain" description="EamA" evidence="2">
    <location>
        <begin position="177"/>
        <end position="305"/>
    </location>
</feature>
<comment type="caution">
    <text evidence="3">The sequence shown here is derived from an EMBL/GenBank/DDBJ whole genome shotgun (WGS) entry which is preliminary data.</text>
</comment>
<organism evidence="3 4">
    <name type="scientific">Pseudoalteromonas luteoviolacea S4060-1</name>
    <dbReference type="NCBI Taxonomy" id="1365257"/>
    <lineage>
        <taxon>Bacteria</taxon>
        <taxon>Pseudomonadati</taxon>
        <taxon>Pseudomonadota</taxon>
        <taxon>Gammaproteobacteria</taxon>
        <taxon>Alteromonadales</taxon>
        <taxon>Pseudoalteromonadaceae</taxon>
        <taxon>Pseudoalteromonas</taxon>
    </lineage>
</organism>
<dbReference type="Pfam" id="PF00892">
    <property type="entry name" value="EamA"/>
    <property type="match status" value="2"/>
</dbReference>
<evidence type="ECO:0000259" key="2">
    <source>
        <dbReference type="Pfam" id="PF00892"/>
    </source>
</evidence>
<dbReference type="EMBL" id="AUXX01000009">
    <property type="protein sequence ID" value="KZN68330.1"/>
    <property type="molecule type" value="Genomic_DNA"/>
</dbReference>
<proteinExistence type="predicted"/>
<protein>
    <recommendedName>
        <fullName evidence="2">EamA domain-containing protein</fullName>
    </recommendedName>
</protein>
<feature type="transmembrane region" description="Helical" evidence="1">
    <location>
        <begin position="207"/>
        <end position="224"/>
    </location>
</feature>
<feature type="transmembrane region" description="Helical" evidence="1">
    <location>
        <begin position="36"/>
        <end position="58"/>
    </location>
</feature>
<dbReference type="SUPFAM" id="SSF103481">
    <property type="entry name" value="Multidrug resistance efflux transporter EmrE"/>
    <property type="match status" value="2"/>
</dbReference>
<feature type="transmembrane region" description="Helical" evidence="1">
    <location>
        <begin position="291"/>
        <end position="311"/>
    </location>
</feature>
<dbReference type="Proteomes" id="UP000076661">
    <property type="component" value="Unassembled WGS sequence"/>
</dbReference>
<feature type="transmembrane region" description="Helical" evidence="1">
    <location>
        <begin position="152"/>
        <end position="169"/>
    </location>
</feature>
<keyword evidence="1" id="KW-1133">Transmembrane helix</keyword>
<feature type="transmembrane region" description="Helical" evidence="1">
    <location>
        <begin position="64"/>
        <end position="83"/>
    </location>
</feature>
<feature type="transmembrane region" description="Helical" evidence="1">
    <location>
        <begin position="121"/>
        <end position="140"/>
    </location>
</feature>
<evidence type="ECO:0000313" key="3">
    <source>
        <dbReference type="EMBL" id="KZN68330.1"/>
    </source>
</evidence>
<dbReference type="PATRIC" id="fig|1365257.3.peg.1263"/>
<name>A0A161YYJ5_9GAMM</name>
<accession>A0A161YYJ5</accession>
<dbReference type="PANTHER" id="PTHR22911:SF79">
    <property type="entry name" value="MOBA-LIKE NTP TRANSFERASE DOMAIN-CONTAINING PROTEIN"/>
    <property type="match status" value="1"/>
</dbReference>
<feature type="domain" description="EamA" evidence="2">
    <location>
        <begin position="36"/>
        <end position="166"/>
    </location>
</feature>
<sequence length="316" mass="34648">MNNINHAVTSVTLTCNKIRYLLLSQLKTTMQQNQSALIQLHIAVLMFGGTALFSKLIALSALDITVYRTAIAFLAIAVILKLQKKHLRLNHLKDYFIVAGLGVIIGMHWVTYFAAMQMAGIATGIIAFFTYPVVTVLLEPLFNRTKLKPTDLFNSLVVILGIYLMVPDADLGNQVTLGIFTGVISGVFFASRNLLQKKYFSGYGGPHTMLYQTLTAACVLSIFVDTPPQALPLQDMYYLVLAGIVFTAIPHSLFANSLRYLSATTAGLISCLQPLYGTVLAYMLLSETTSMTTLIGGILVVSAACFETWSITRNKR</sequence>
<reference evidence="3 4" key="1">
    <citation type="submission" date="2013-07" db="EMBL/GenBank/DDBJ databases">
        <title>Comparative Genomic and Metabolomic Analysis of Twelve Strains of Pseudoalteromonas luteoviolacea.</title>
        <authorList>
            <person name="Vynne N.G."/>
            <person name="Mansson M."/>
            <person name="Gram L."/>
        </authorList>
    </citation>
    <scope>NUCLEOTIDE SEQUENCE [LARGE SCALE GENOMIC DNA]</scope>
    <source>
        <strain evidence="3 4">S4060-1</strain>
    </source>
</reference>
<feature type="transmembrane region" description="Helical" evidence="1">
    <location>
        <begin position="266"/>
        <end position="285"/>
    </location>
</feature>
<dbReference type="InterPro" id="IPR000620">
    <property type="entry name" value="EamA_dom"/>
</dbReference>
<evidence type="ECO:0000256" key="1">
    <source>
        <dbReference type="SAM" id="Phobius"/>
    </source>
</evidence>
<feature type="transmembrane region" description="Helical" evidence="1">
    <location>
        <begin position="236"/>
        <end position="254"/>
    </location>
</feature>
<evidence type="ECO:0000313" key="4">
    <source>
        <dbReference type="Proteomes" id="UP000076661"/>
    </source>
</evidence>
<gene>
    <name evidence="3" type="ORF">N478_14285</name>
</gene>
<dbReference type="GO" id="GO:0016020">
    <property type="term" value="C:membrane"/>
    <property type="evidence" value="ECO:0007669"/>
    <property type="project" value="InterPro"/>
</dbReference>
<keyword evidence="1" id="KW-0472">Membrane</keyword>
<feature type="transmembrane region" description="Helical" evidence="1">
    <location>
        <begin position="95"/>
        <end position="115"/>
    </location>
</feature>
<feature type="transmembrane region" description="Helical" evidence="1">
    <location>
        <begin position="175"/>
        <end position="195"/>
    </location>
</feature>
<dbReference type="InterPro" id="IPR037185">
    <property type="entry name" value="EmrE-like"/>
</dbReference>
<dbReference type="AlphaFoldDB" id="A0A161YYJ5"/>
<dbReference type="PANTHER" id="PTHR22911">
    <property type="entry name" value="ACYL-MALONYL CONDENSING ENZYME-RELATED"/>
    <property type="match status" value="1"/>
</dbReference>